<evidence type="ECO:0000313" key="2">
    <source>
        <dbReference type="EMBL" id="HIU14417.1"/>
    </source>
</evidence>
<dbReference type="PROSITE" id="PS50930">
    <property type="entry name" value="HTH_LYTTR"/>
    <property type="match status" value="1"/>
</dbReference>
<reference evidence="2" key="1">
    <citation type="submission" date="2020-10" db="EMBL/GenBank/DDBJ databases">
        <authorList>
            <person name="Gilroy R."/>
        </authorList>
    </citation>
    <scope>NUCLEOTIDE SEQUENCE</scope>
    <source>
        <strain evidence="2">CHK195-11698</strain>
    </source>
</reference>
<dbReference type="InterPro" id="IPR046947">
    <property type="entry name" value="LytR-like"/>
</dbReference>
<dbReference type="GO" id="GO:0003677">
    <property type="term" value="F:DNA binding"/>
    <property type="evidence" value="ECO:0007669"/>
    <property type="project" value="InterPro"/>
</dbReference>
<dbReference type="Gene3D" id="2.40.50.1020">
    <property type="entry name" value="LytTr DNA-binding domain"/>
    <property type="match status" value="1"/>
</dbReference>
<evidence type="ECO:0000313" key="3">
    <source>
        <dbReference type="Proteomes" id="UP000824175"/>
    </source>
</evidence>
<name>A0A9D1HPG6_9FIRM</name>
<dbReference type="EMBL" id="DVMJ01000089">
    <property type="protein sequence ID" value="HIU14417.1"/>
    <property type="molecule type" value="Genomic_DNA"/>
</dbReference>
<proteinExistence type="predicted"/>
<protein>
    <submittedName>
        <fullName evidence="2">LytTR family transcriptional regulator</fullName>
    </submittedName>
</protein>
<evidence type="ECO:0000259" key="1">
    <source>
        <dbReference type="PROSITE" id="PS50930"/>
    </source>
</evidence>
<gene>
    <name evidence="2" type="ORF">IAD15_10175</name>
</gene>
<dbReference type="PANTHER" id="PTHR37299:SF1">
    <property type="entry name" value="STAGE 0 SPORULATION PROTEIN A HOMOLOG"/>
    <property type="match status" value="1"/>
</dbReference>
<dbReference type="Pfam" id="PF04397">
    <property type="entry name" value="LytTR"/>
    <property type="match status" value="1"/>
</dbReference>
<organism evidence="2 3">
    <name type="scientific">Candidatus Fimiplasma intestinipullorum</name>
    <dbReference type="NCBI Taxonomy" id="2840825"/>
    <lineage>
        <taxon>Bacteria</taxon>
        <taxon>Bacillati</taxon>
        <taxon>Bacillota</taxon>
        <taxon>Clostridia</taxon>
        <taxon>Eubacteriales</taxon>
        <taxon>Candidatus Fimiplasma</taxon>
    </lineage>
</organism>
<dbReference type="SMART" id="SM00850">
    <property type="entry name" value="LytTR"/>
    <property type="match status" value="1"/>
</dbReference>
<dbReference type="GO" id="GO:0000156">
    <property type="term" value="F:phosphorelay response regulator activity"/>
    <property type="evidence" value="ECO:0007669"/>
    <property type="project" value="InterPro"/>
</dbReference>
<accession>A0A9D1HPG6</accession>
<dbReference type="AlphaFoldDB" id="A0A9D1HPG6"/>
<comment type="caution">
    <text evidence="2">The sequence shown here is derived from an EMBL/GenBank/DDBJ whole genome shotgun (WGS) entry which is preliminary data.</text>
</comment>
<feature type="domain" description="HTH LytTR-type" evidence="1">
    <location>
        <begin position="112"/>
        <end position="210"/>
    </location>
</feature>
<dbReference type="Proteomes" id="UP000824175">
    <property type="component" value="Unassembled WGS sequence"/>
</dbReference>
<dbReference type="PANTHER" id="PTHR37299">
    <property type="entry name" value="TRANSCRIPTIONAL REGULATOR-RELATED"/>
    <property type="match status" value="1"/>
</dbReference>
<sequence length="210" mass="25120">MNLFIHTAHASRLEPDLKQCLTAHELEVQIDHEIQSSHYFLMILDVASKLDLQQLRHDYPQALMIFIGNEQAIFNLMPLRPFYYLREKELEADWQRCLETFQNYLDENFRMLDIKAGRSRIRLRIQSIVYIESYRHYLTIHTMVGTYTLRENISQLTEKLKNDGFIRCHKSYLVNKRFIMDRTLEELILQDRSRLPIGRAYQQALAVIDL</sequence>
<dbReference type="InterPro" id="IPR007492">
    <property type="entry name" value="LytTR_DNA-bd_dom"/>
</dbReference>
<reference evidence="2" key="2">
    <citation type="journal article" date="2021" name="PeerJ">
        <title>Extensive microbial diversity within the chicken gut microbiome revealed by metagenomics and culture.</title>
        <authorList>
            <person name="Gilroy R."/>
            <person name="Ravi A."/>
            <person name="Getino M."/>
            <person name="Pursley I."/>
            <person name="Horton D.L."/>
            <person name="Alikhan N.F."/>
            <person name="Baker D."/>
            <person name="Gharbi K."/>
            <person name="Hall N."/>
            <person name="Watson M."/>
            <person name="Adriaenssens E.M."/>
            <person name="Foster-Nyarko E."/>
            <person name="Jarju S."/>
            <person name="Secka A."/>
            <person name="Antonio M."/>
            <person name="Oren A."/>
            <person name="Chaudhuri R.R."/>
            <person name="La Ragione R."/>
            <person name="Hildebrand F."/>
            <person name="Pallen M.J."/>
        </authorList>
    </citation>
    <scope>NUCLEOTIDE SEQUENCE</scope>
    <source>
        <strain evidence="2">CHK195-11698</strain>
    </source>
</reference>